<evidence type="ECO:0008006" key="3">
    <source>
        <dbReference type="Google" id="ProtNLM"/>
    </source>
</evidence>
<feature type="transmembrane region" description="Helical" evidence="1">
    <location>
        <begin position="51"/>
        <end position="69"/>
    </location>
</feature>
<dbReference type="AlphaFoldDB" id="A0A6C0JIX2"/>
<evidence type="ECO:0000256" key="1">
    <source>
        <dbReference type="SAM" id="Phobius"/>
    </source>
</evidence>
<keyword evidence="1" id="KW-1133">Transmembrane helix</keyword>
<protein>
    <recommendedName>
        <fullName evidence="3">Fatty acid hydroxylase domain-containing protein</fullName>
    </recommendedName>
</protein>
<accession>A0A6C0JIX2</accession>
<sequence length="193" mass="22728">MLSTLFFSAKLLFGVFAASTASAYFLCFYNDIPFFNPSYSRYRTINRIEKLVKISVKMLGNFSMIYAIVLNRKIDLCPHSVDKTIYNVAAYSMIAEFVYYLYHRMMHMQQEVYPCDTFYVTEIDGLLLLGTLSSPILFLDLTHYEFAFCLYFYLTATYISHSSTNHSMHHKLLFYNFCLLNPIYDILSRTYRQ</sequence>
<organism evidence="2">
    <name type="scientific">viral metagenome</name>
    <dbReference type="NCBI Taxonomy" id="1070528"/>
    <lineage>
        <taxon>unclassified sequences</taxon>
        <taxon>metagenomes</taxon>
        <taxon>organismal metagenomes</taxon>
    </lineage>
</organism>
<evidence type="ECO:0000313" key="2">
    <source>
        <dbReference type="EMBL" id="QHU04700.1"/>
    </source>
</evidence>
<keyword evidence="1" id="KW-0472">Membrane</keyword>
<dbReference type="EMBL" id="MN740404">
    <property type="protein sequence ID" value="QHU04700.1"/>
    <property type="molecule type" value="Genomic_DNA"/>
</dbReference>
<keyword evidence="1" id="KW-0812">Transmembrane</keyword>
<reference evidence="2" key="1">
    <citation type="journal article" date="2020" name="Nature">
        <title>Giant virus diversity and host interactions through global metagenomics.</title>
        <authorList>
            <person name="Schulz F."/>
            <person name="Roux S."/>
            <person name="Paez-Espino D."/>
            <person name="Jungbluth S."/>
            <person name="Walsh D.A."/>
            <person name="Denef V.J."/>
            <person name="McMahon K.D."/>
            <person name="Konstantinidis K.T."/>
            <person name="Eloe-Fadrosh E.A."/>
            <person name="Kyrpides N.C."/>
            <person name="Woyke T."/>
        </authorList>
    </citation>
    <scope>NUCLEOTIDE SEQUENCE</scope>
    <source>
        <strain evidence="2">GVMAG-M-3300027708-5</strain>
    </source>
</reference>
<proteinExistence type="predicted"/>
<name>A0A6C0JIX2_9ZZZZ</name>
<feature type="transmembrane region" description="Helical" evidence="1">
    <location>
        <begin position="84"/>
        <end position="102"/>
    </location>
</feature>
<feature type="transmembrane region" description="Helical" evidence="1">
    <location>
        <begin position="12"/>
        <end position="30"/>
    </location>
</feature>